<evidence type="ECO:0000313" key="6">
    <source>
        <dbReference type="EnsemblProtists" id="EOD37542"/>
    </source>
</evidence>
<dbReference type="KEGG" id="ehx:EMIHUDRAFT_240007"/>
<evidence type="ECO:0000256" key="4">
    <source>
        <dbReference type="SAM" id="MobiDB-lite"/>
    </source>
</evidence>
<keyword evidence="2" id="KW-0863">Zinc-finger</keyword>
<dbReference type="GeneID" id="17282812"/>
<reference evidence="6" key="2">
    <citation type="submission" date="2024-10" db="UniProtKB">
        <authorList>
            <consortium name="EnsemblProtists"/>
        </authorList>
    </citation>
    <scope>IDENTIFICATION</scope>
</reference>
<feature type="region of interest" description="Disordered" evidence="4">
    <location>
        <begin position="23"/>
        <end position="43"/>
    </location>
</feature>
<dbReference type="EnsemblProtists" id="EOD37542">
    <property type="protein sequence ID" value="EOD37542"/>
    <property type="gene ID" value="EMIHUDRAFT_225427"/>
</dbReference>
<keyword evidence="3" id="KW-0862">Zinc</keyword>
<feature type="domain" description="CXXC-type" evidence="5">
    <location>
        <begin position="85"/>
        <end position="128"/>
    </location>
</feature>
<dbReference type="GO" id="GO:0003677">
    <property type="term" value="F:DNA binding"/>
    <property type="evidence" value="ECO:0007669"/>
    <property type="project" value="InterPro"/>
</dbReference>
<dbReference type="RefSeq" id="XP_005789971.1">
    <property type="nucleotide sequence ID" value="XM_005789914.1"/>
</dbReference>
<evidence type="ECO:0000259" key="5">
    <source>
        <dbReference type="PROSITE" id="PS51058"/>
    </source>
</evidence>
<organism evidence="6 7">
    <name type="scientific">Emiliania huxleyi (strain CCMP1516)</name>
    <dbReference type="NCBI Taxonomy" id="280463"/>
    <lineage>
        <taxon>Eukaryota</taxon>
        <taxon>Haptista</taxon>
        <taxon>Haptophyta</taxon>
        <taxon>Prymnesiophyceae</taxon>
        <taxon>Isochrysidales</taxon>
        <taxon>Noelaerhabdaceae</taxon>
        <taxon>Emiliania</taxon>
    </lineage>
</organism>
<reference evidence="7" key="1">
    <citation type="journal article" date="2013" name="Nature">
        <title>Pan genome of the phytoplankton Emiliania underpins its global distribution.</title>
        <authorList>
            <person name="Read B.A."/>
            <person name="Kegel J."/>
            <person name="Klute M.J."/>
            <person name="Kuo A."/>
            <person name="Lefebvre S.C."/>
            <person name="Maumus F."/>
            <person name="Mayer C."/>
            <person name="Miller J."/>
            <person name="Monier A."/>
            <person name="Salamov A."/>
            <person name="Young J."/>
            <person name="Aguilar M."/>
            <person name="Claverie J.M."/>
            <person name="Frickenhaus S."/>
            <person name="Gonzalez K."/>
            <person name="Herman E.K."/>
            <person name="Lin Y.C."/>
            <person name="Napier J."/>
            <person name="Ogata H."/>
            <person name="Sarno A.F."/>
            <person name="Shmutz J."/>
            <person name="Schroeder D."/>
            <person name="de Vargas C."/>
            <person name="Verret F."/>
            <person name="von Dassow P."/>
            <person name="Valentin K."/>
            <person name="Van de Peer Y."/>
            <person name="Wheeler G."/>
            <person name="Dacks J.B."/>
            <person name="Delwiche C.F."/>
            <person name="Dyhrman S.T."/>
            <person name="Glockner G."/>
            <person name="John U."/>
            <person name="Richards T."/>
            <person name="Worden A.Z."/>
            <person name="Zhang X."/>
            <person name="Grigoriev I.V."/>
            <person name="Allen A.E."/>
            <person name="Bidle K."/>
            <person name="Borodovsky M."/>
            <person name="Bowler C."/>
            <person name="Brownlee C."/>
            <person name="Cock J.M."/>
            <person name="Elias M."/>
            <person name="Gladyshev V.N."/>
            <person name="Groth M."/>
            <person name="Guda C."/>
            <person name="Hadaegh A."/>
            <person name="Iglesias-Rodriguez M.D."/>
            <person name="Jenkins J."/>
            <person name="Jones B.M."/>
            <person name="Lawson T."/>
            <person name="Leese F."/>
            <person name="Lindquist E."/>
            <person name="Lobanov A."/>
            <person name="Lomsadze A."/>
            <person name="Malik S.B."/>
            <person name="Marsh M.E."/>
            <person name="Mackinder L."/>
            <person name="Mock T."/>
            <person name="Mueller-Roeber B."/>
            <person name="Pagarete A."/>
            <person name="Parker M."/>
            <person name="Probert I."/>
            <person name="Quesneville H."/>
            <person name="Raines C."/>
            <person name="Rensing S.A."/>
            <person name="Riano-Pachon D.M."/>
            <person name="Richier S."/>
            <person name="Rokitta S."/>
            <person name="Shiraiwa Y."/>
            <person name="Soanes D.M."/>
            <person name="van der Giezen M."/>
            <person name="Wahlund T.M."/>
            <person name="Williams B."/>
            <person name="Wilson W."/>
            <person name="Wolfe G."/>
            <person name="Wurch L.L."/>
        </authorList>
    </citation>
    <scope>NUCLEOTIDE SEQUENCE</scope>
</reference>
<dbReference type="AlphaFoldDB" id="A0A0D3KP57"/>
<dbReference type="PROSITE" id="PS51058">
    <property type="entry name" value="ZF_CXXC"/>
    <property type="match status" value="1"/>
</dbReference>
<keyword evidence="7" id="KW-1185">Reference proteome</keyword>
<dbReference type="KEGG" id="ehx:EMIHUDRAFT_225427"/>
<dbReference type="HOGENOM" id="CLU_1312188_0_0_1"/>
<evidence type="ECO:0000313" key="7">
    <source>
        <dbReference type="Proteomes" id="UP000013827"/>
    </source>
</evidence>
<accession>A0A0D3KP57</accession>
<dbReference type="InterPro" id="IPR002857">
    <property type="entry name" value="Znf_CXXC"/>
</dbReference>
<dbReference type="GeneID" id="17268212"/>
<dbReference type="GO" id="GO:0008270">
    <property type="term" value="F:zinc ion binding"/>
    <property type="evidence" value="ECO:0007669"/>
    <property type="project" value="UniProtKB-KW"/>
</dbReference>
<evidence type="ECO:0000256" key="3">
    <source>
        <dbReference type="ARBA" id="ARBA00022833"/>
    </source>
</evidence>
<dbReference type="EnsemblProtists" id="EOD22666">
    <property type="protein sequence ID" value="EOD22666"/>
    <property type="gene ID" value="EMIHUDRAFT_240007"/>
</dbReference>
<evidence type="ECO:0000256" key="2">
    <source>
        <dbReference type="ARBA" id="ARBA00022771"/>
    </source>
</evidence>
<name>A0A0D3KP57_EMIH1</name>
<proteinExistence type="predicted"/>
<dbReference type="RefSeq" id="XP_005775095.1">
    <property type="nucleotide sequence ID" value="XM_005775038.1"/>
</dbReference>
<sequence length="210" mass="22383">MAAGRLMNDREWELFWQRQDALRHGGPDATIESESEESDETARLADAERLEGVAQLEEEPVAEPEAAPCAEAPLAAAARSLVNRNSGRSNRCGACEACRAPDCGMCKELASPPGARVRKKACIQRVCHNAAAFVPSTPVPAPPPLPALLATTVPAARFGGAFESMYKPSIDMYTAYQLAGVPPPAAAHGLPFPDARCQWPLPGVVMRVPQ</sequence>
<dbReference type="PaxDb" id="2903-EOD22666"/>
<protein>
    <recommendedName>
        <fullName evidence="5">CXXC-type domain-containing protein</fullName>
    </recommendedName>
</protein>
<evidence type="ECO:0000256" key="1">
    <source>
        <dbReference type="ARBA" id="ARBA00022723"/>
    </source>
</evidence>
<dbReference type="Proteomes" id="UP000013827">
    <property type="component" value="Unassembled WGS sequence"/>
</dbReference>
<keyword evidence="1" id="KW-0479">Metal-binding</keyword>